<dbReference type="InterPro" id="IPR033464">
    <property type="entry name" value="CSN8_PSD8_EIF3K"/>
</dbReference>
<dbReference type="GO" id="GO:0043161">
    <property type="term" value="P:proteasome-mediated ubiquitin-dependent protein catabolic process"/>
    <property type="evidence" value="ECO:0007669"/>
    <property type="project" value="TreeGrafter"/>
</dbReference>
<dbReference type="Pfam" id="PF10075">
    <property type="entry name" value="CSN8_PSD8_EIF3K"/>
    <property type="match status" value="1"/>
</dbReference>
<dbReference type="GO" id="GO:0005634">
    <property type="term" value="C:nucleus"/>
    <property type="evidence" value="ECO:0007669"/>
    <property type="project" value="TreeGrafter"/>
</dbReference>
<sequence>MEEQLFKLSKEFKFQVGQKQPDSIACKKLLTKLKIVMAEEGILFPGTDFPLDVKNVIFAREVLELAVIMSVKLEDMDLFERQISQVKPYYFDYGTEIKKSENELLILGMNLLYLLSLNRIGEFHTELELIEFESRSNPFIKFNLQVEELLLDGNYLGIQTICEKPPSDLYSVFVSRLKLSIQELILNCTNKSYKSLDLKTAKDLFMMESIEEVKEMAKTNNWRIVDNKLFFENLDEDEEKIPTNKVIREIIGYAKELEKII</sequence>
<evidence type="ECO:0000313" key="5">
    <source>
        <dbReference type="Proteomes" id="UP001146793"/>
    </source>
</evidence>
<evidence type="ECO:0000313" key="4">
    <source>
        <dbReference type="EMBL" id="KAJ3432312.1"/>
    </source>
</evidence>
<protein>
    <submittedName>
        <fullName evidence="4">26s proteasome non-atpase regulatory subunit</fullName>
    </submittedName>
</protein>
<dbReference type="PANTHER" id="PTHR12387:SF0">
    <property type="entry name" value="26S PROTEASOME NON-ATPASE REGULATORY SUBUNIT 8"/>
    <property type="match status" value="1"/>
</dbReference>
<feature type="domain" description="PCI" evidence="3">
    <location>
        <begin position="74"/>
        <end position="248"/>
    </location>
</feature>
<dbReference type="EMBL" id="JANTQA010000047">
    <property type="protein sequence ID" value="KAJ3432312.1"/>
    <property type="molecule type" value="Genomic_DNA"/>
</dbReference>
<evidence type="ECO:0000256" key="1">
    <source>
        <dbReference type="ARBA" id="ARBA00009627"/>
    </source>
</evidence>
<gene>
    <name evidence="4" type="ORF">M0812_21245</name>
</gene>
<name>A0AAV7YRB7_9EUKA</name>
<dbReference type="InterPro" id="IPR000717">
    <property type="entry name" value="PCI_dom"/>
</dbReference>
<comment type="similarity">
    <text evidence="1">Belongs to the proteasome subunit S14 family.</text>
</comment>
<comment type="caution">
    <text evidence="4">The sequence shown here is derived from an EMBL/GenBank/DDBJ whole genome shotgun (WGS) entry which is preliminary data.</text>
</comment>
<dbReference type="Gene3D" id="1.25.40.990">
    <property type="match status" value="1"/>
</dbReference>
<dbReference type="InterPro" id="IPR006746">
    <property type="entry name" value="26S_Psome_Rpn12"/>
</dbReference>
<keyword evidence="2 4" id="KW-0647">Proteasome</keyword>
<proteinExistence type="inferred from homology"/>
<reference evidence="4" key="1">
    <citation type="submission" date="2022-08" db="EMBL/GenBank/DDBJ databases">
        <title>Novel sulphate-reducing endosymbionts in the free-living metamonad Anaeramoeba.</title>
        <authorList>
            <person name="Jerlstrom-Hultqvist J."/>
            <person name="Cepicka I."/>
            <person name="Gallot-Lavallee L."/>
            <person name="Salas-Leiva D."/>
            <person name="Curtis B.A."/>
            <person name="Zahonova K."/>
            <person name="Pipaliya S."/>
            <person name="Dacks J."/>
            <person name="Roger A.J."/>
        </authorList>
    </citation>
    <scope>NUCLEOTIDE SEQUENCE</scope>
    <source>
        <strain evidence="4">Busselton2</strain>
    </source>
</reference>
<dbReference type="PANTHER" id="PTHR12387">
    <property type="entry name" value="26S PROTEASOME NON-ATPASE REGULATORY SUBUNIT 8"/>
    <property type="match status" value="1"/>
</dbReference>
<dbReference type="GO" id="GO:0005829">
    <property type="term" value="C:cytosol"/>
    <property type="evidence" value="ECO:0007669"/>
    <property type="project" value="TreeGrafter"/>
</dbReference>
<evidence type="ECO:0000256" key="2">
    <source>
        <dbReference type="ARBA" id="ARBA00022942"/>
    </source>
</evidence>
<accession>A0AAV7YRB7</accession>
<organism evidence="4 5">
    <name type="scientific">Anaeramoeba flamelloides</name>
    <dbReference type="NCBI Taxonomy" id="1746091"/>
    <lineage>
        <taxon>Eukaryota</taxon>
        <taxon>Metamonada</taxon>
        <taxon>Anaeramoebidae</taxon>
        <taxon>Anaeramoeba</taxon>
    </lineage>
</organism>
<evidence type="ECO:0000259" key="3">
    <source>
        <dbReference type="PROSITE" id="PS50250"/>
    </source>
</evidence>
<dbReference type="Proteomes" id="UP001146793">
    <property type="component" value="Unassembled WGS sequence"/>
</dbReference>
<dbReference type="AlphaFoldDB" id="A0AAV7YRB7"/>
<dbReference type="GO" id="GO:0008541">
    <property type="term" value="C:proteasome regulatory particle, lid subcomplex"/>
    <property type="evidence" value="ECO:0007669"/>
    <property type="project" value="TreeGrafter"/>
</dbReference>
<dbReference type="PROSITE" id="PS50250">
    <property type="entry name" value="PCI"/>
    <property type="match status" value="1"/>
</dbReference>